<reference evidence="4 5" key="1">
    <citation type="journal article" name="Sci. Rep.">
        <title>Genome-scale phylogenetic analyses confirm Olpidium as the closest living zoosporic fungus to the non-flagellated, terrestrial fungi.</title>
        <authorList>
            <person name="Chang Y."/>
            <person name="Rochon D."/>
            <person name="Sekimoto S."/>
            <person name="Wang Y."/>
            <person name="Chovatia M."/>
            <person name="Sandor L."/>
            <person name="Salamov A."/>
            <person name="Grigoriev I.V."/>
            <person name="Stajich J.E."/>
            <person name="Spatafora J.W."/>
        </authorList>
    </citation>
    <scope>NUCLEOTIDE SEQUENCE [LARGE SCALE GENOMIC DNA]</scope>
    <source>
        <strain evidence="4">S191</strain>
    </source>
</reference>
<dbReference type="OrthoDB" id="540174at2759"/>
<comment type="caution">
    <text evidence="4">The sequence shown here is derived from an EMBL/GenBank/DDBJ whole genome shotgun (WGS) entry which is preliminary data.</text>
</comment>
<evidence type="ECO:0000256" key="2">
    <source>
        <dbReference type="ARBA" id="ARBA00022723"/>
    </source>
</evidence>
<feature type="non-terminal residue" evidence="4">
    <location>
        <position position="439"/>
    </location>
</feature>
<protein>
    <submittedName>
        <fullName evidence="4">Indoleamine 2,3-dioxygenase</fullName>
    </submittedName>
</protein>
<gene>
    <name evidence="4" type="ORF">BJ554DRAFT_8303</name>
</gene>
<dbReference type="InterPro" id="IPR037217">
    <property type="entry name" value="Trp/Indoleamine_2_3_dOase-like"/>
</dbReference>
<dbReference type="GO" id="GO:0005737">
    <property type="term" value="C:cytoplasm"/>
    <property type="evidence" value="ECO:0007669"/>
    <property type="project" value="TreeGrafter"/>
</dbReference>
<dbReference type="PANTHER" id="PTHR28657:SF5">
    <property type="entry name" value="INDOLEAMINE 2,3-DIOXYGENASE"/>
    <property type="match status" value="1"/>
</dbReference>
<dbReference type="InterPro" id="IPR000898">
    <property type="entry name" value="Indolamine_dOase"/>
</dbReference>
<dbReference type="Gene3D" id="1.20.58.480">
    <property type="match status" value="1"/>
</dbReference>
<evidence type="ECO:0000256" key="1">
    <source>
        <dbReference type="ARBA" id="ARBA00007119"/>
    </source>
</evidence>
<dbReference type="AlphaFoldDB" id="A0A8H8DIK5"/>
<proteinExistence type="inferred from homology"/>
<dbReference type="Proteomes" id="UP000673691">
    <property type="component" value="Unassembled WGS sequence"/>
</dbReference>
<keyword evidence="3" id="KW-0408">Iron</keyword>
<evidence type="ECO:0000313" key="4">
    <source>
        <dbReference type="EMBL" id="KAG5459743.1"/>
    </source>
</evidence>
<dbReference type="GO" id="GO:0020037">
    <property type="term" value="F:heme binding"/>
    <property type="evidence" value="ECO:0007669"/>
    <property type="project" value="InterPro"/>
</dbReference>
<evidence type="ECO:0000256" key="3">
    <source>
        <dbReference type="ARBA" id="ARBA00023004"/>
    </source>
</evidence>
<accession>A0A8H8DIK5</accession>
<keyword evidence="5" id="KW-1185">Reference proteome</keyword>
<dbReference type="SUPFAM" id="SSF140959">
    <property type="entry name" value="Indolic compounds 2,3-dioxygenase-like"/>
    <property type="match status" value="1"/>
</dbReference>
<comment type="similarity">
    <text evidence="1">Belongs to the indoleamine 2,3-dioxygenase family.</text>
</comment>
<organism evidence="4 5">
    <name type="scientific">Olpidium bornovanus</name>
    <dbReference type="NCBI Taxonomy" id="278681"/>
    <lineage>
        <taxon>Eukaryota</taxon>
        <taxon>Fungi</taxon>
        <taxon>Fungi incertae sedis</taxon>
        <taxon>Olpidiomycota</taxon>
        <taxon>Olpidiomycotina</taxon>
        <taxon>Olpidiomycetes</taxon>
        <taxon>Olpidiales</taxon>
        <taxon>Olpidiaceae</taxon>
        <taxon>Olpidium</taxon>
    </lineage>
</organism>
<dbReference type="PANTHER" id="PTHR28657">
    <property type="entry name" value="INDOLEAMINE 2,3-DIOXYGENASE"/>
    <property type="match status" value="1"/>
</dbReference>
<keyword evidence="2" id="KW-0479">Metal-binding</keyword>
<dbReference type="Pfam" id="PF01231">
    <property type="entry name" value="IDO"/>
    <property type="match status" value="1"/>
</dbReference>
<dbReference type="GO" id="GO:0034354">
    <property type="term" value="P:'de novo' NAD+ biosynthetic process from L-tryptophan"/>
    <property type="evidence" value="ECO:0007669"/>
    <property type="project" value="TreeGrafter"/>
</dbReference>
<dbReference type="GO" id="GO:0019441">
    <property type="term" value="P:L-tryptophan catabolic process to kynurenine"/>
    <property type="evidence" value="ECO:0007669"/>
    <property type="project" value="InterPro"/>
</dbReference>
<evidence type="ECO:0000313" key="5">
    <source>
        <dbReference type="Proteomes" id="UP000673691"/>
    </source>
</evidence>
<dbReference type="EMBL" id="JAEFCI010006357">
    <property type="protein sequence ID" value="KAG5459743.1"/>
    <property type="molecule type" value="Genomic_DNA"/>
</dbReference>
<dbReference type="GO" id="GO:0046872">
    <property type="term" value="F:metal ion binding"/>
    <property type="evidence" value="ECO:0007669"/>
    <property type="project" value="UniProtKB-KW"/>
</dbReference>
<name>A0A8H8DIK5_9FUNG</name>
<dbReference type="GO" id="GO:0033754">
    <property type="term" value="F:indoleamine 2,3-dioxygenase activity"/>
    <property type="evidence" value="ECO:0007669"/>
    <property type="project" value="TreeGrafter"/>
</dbReference>
<dbReference type="PROSITE" id="PS00876">
    <property type="entry name" value="IDO_1"/>
    <property type="match status" value="1"/>
</dbReference>
<sequence length="439" mass="47922">MFDDASVFGRTPAKGRGVSSEVPVPALQDYDVSPLTGFLPEEPPLTKLEDPYYQPWEALVENLNSLMLAGQLRGAVHKVAGVLCARRWWGLPLLDHARLRNVRELRRAFLVLCMIGHAYVWGKAEPPSEILPEQLAVPWHYVADKLQLRPVVCQAAVVLWNWKLLDPKKEWDLSNFAALHTYSGSTDEAWFYLVTTAIEAEGAKALPACIAAQHAARSGNIEAAISALETIERVVANLNVILKRMYDHCDPYVFYWRIRPYLAGWDNMADAGLPHGVRYEGVPNLGAGPGEPPAYRKYAGGSAAQSSLIQALDVALGIEHRPTGQHGVPEKHAAASQHGCSAANLPHAGDTANGHAAAHRQNGAASGTCNGVCSANNDVPAANGKPEINHDKSLHHNFILRMRDYMPGPHRRFLDHLAKAATLRTFVKDVVSPRPADAS</sequence>